<keyword evidence="2" id="KW-0813">Transport</keyword>
<dbReference type="EMBL" id="CP016070">
    <property type="protein sequence ID" value="AOW80806.1"/>
    <property type="molecule type" value="Genomic_DNA"/>
</dbReference>
<evidence type="ECO:0000313" key="10">
    <source>
        <dbReference type="Proteomes" id="UP000185608"/>
    </source>
</evidence>
<dbReference type="KEGG" id="halh:HTSR_1635"/>
<dbReference type="SUPFAM" id="SSF50331">
    <property type="entry name" value="MOP-like"/>
    <property type="match status" value="1"/>
</dbReference>
<dbReference type="Pfam" id="PF00005">
    <property type="entry name" value="ABC_tran"/>
    <property type="match status" value="1"/>
</dbReference>
<dbReference type="GO" id="GO:0005524">
    <property type="term" value="F:ATP binding"/>
    <property type="evidence" value="ECO:0007669"/>
    <property type="project" value="UniProtKB-KW"/>
</dbReference>
<dbReference type="InterPro" id="IPR003593">
    <property type="entry name" value="AAA+_ATPase"/>
</dbReference>
<sequence>MTLECSRLERRYDDFTFGPVDLTVEPGVTAVLGPSGSGKSTLLSLVAGFEPPDGGTITVDGARIDQRPPEDRSVGMVFQNYALFPHLSVRENLEFGAVKAGSIDSTAQLLEIEPLLDRDPKTLSGGEAQRVALARALVSDPSVLLLDEPLSSLDAPIRRRLRVELRDILADLDIPVVYVTHDQEEAAVVGDRLAVLADGRLVREGPVESVFERPESAFVAAFLGIENVHPATVRTESRNGTVVAVDGTELLAAGEPPDGDLAVAIHPESISLNGQSRTTGDSNSLDCTVSRVLTQHTDATVLLDWPGPDYLTATVDRQIAGQLRVGDTCQASIAPDAVHLTRQDR</sequence>
<evidence type="ECO:0000256" key="5">
    <source>
        <dbReference type="ARBA" id="ARBA00022840"/>
    </source>
</evidence>
<reference evidence="9 10" key="1">
    <citation type="submission" date="2016-06" db="EMBL/GenBank/DDBJ databases">
        <title>Discovery of anaerobic lithoheterotrophic haloarchaeon capable of sulfur respiration by hydrogen and formate.</title>
        <authorList>
            <person name="Sorokin D.Y."/>
            <person name="Kublanov I.V."/>
            <person name="Roman P."/>
            <person name="Sinninghe Damste J.S."/>
            <person name="Golyshin P.N."/>
            <person name="Rojo D."/>
            <person name="Ciordia S."/>
            <person name="Mena Md.C."/>
            <person name="Ferrer M."/>
            <person name="Smedile F."/>
            <person name="Messina E."/>
            <person name="La Cono V."/>
            <person name="Yakimov M.M."/>
        </authorList>
    </citation>
    <scope>NUCLEOTIDE SEQUENCE [LARGE SCALE GENOMIC DNA]</scope>
    <source>
        <strain evidence="9 10">HTSR1</strain>
    </source>
</reference>
<accession>A0A1D8S610</accession>
<evidence type="ECO:0000259" key="8">
    <source>
        <dbReference type="PROSITE" id="PS50893"/>
    </source>
</evidence>
<dbReference type="GeneID" id="29829623"/>
<dbReference type="AlphaFoldDB" id="A0A1D8S610"/>
<dbReference type="GO" id="GO:0016887">
    <property type="term" value="F:ATP hydrolysis activity"/>
    <property type="evidence" value="ECO:0007669"/>
    <property type="project" value="InterPro"/>
</dbReference>
<comment type="subcellular location">
    <subcellularLocation>
        <location evidence="1">Cell membrane</location>
        <topology evidence="1">Peripheral membrane protein</topology>
    </subcellularLocation>
</comment>
<dbReference type="Gene3D" id="3.40.50.300">
    <property type="entry name" value="P-loop containing nucleotide triphosphate hydrolases"/>
    <property type="match status" value="1"/>
</dbReference>
<evidence type="ECO:0000313" key="9">
    <source>
        <dbReference type="EMBL" id="AOW80806.1"/>
    </source>
</evidence>
<evidence type="ECO:0000256" key="2">
    <source>
        <dbReference type="ARBA" id="ARBA00022448"/>
    </source>
</evidence>
<dbReference type="STRING" id="1873524.HSR6_1704"/>
<keyword evidence="5 9" id="KW-0067">ATP-binding</keyword>
<dbReference type="SUPFAM" id="SSF52540">
    <property type="entry name" value="P-loop containing nucleoside triphosphate hydrolases"/>
    <property type="match status" value="1"/>
</dbReference>
<dbReference type="Proteomes" id="UP000185608">
    <property type="component" value="Chromosome"/>
</dbReference>
<proteinExistence type="predicted"/>
<name>A0A1D8S610_9EURY</name>
<protein>
    <submittedName>
        <fullName evidence="9">ABC transporter ATP-binding protein</fullName>
    </submittedName>
</protein>
<gene>
    <name evidence="9" type="primary">cysA</name>
    <name evidence="9" type="ORF">HTSR_1635</name>
</gene>
<keyword evidence="7" id="KW-0472">Membrane</keyword>
<dbReference type="Pfam" id="PF03459">
    <property type="entry name" value="TOBE"/>
    <property type="match status" value="1"/>
</dbReference>
<dbReference type="InterPro" id="IPR017871">
    <property type="entry name" value="ABC_transporter-like_CS"/>
</dbReference>
<dbReference type="InterPro" id="IPR027417">
    <property type="entry name" value="P-loop_NTPase"/>
</dbReference>
<evidence type="ECO:0000256" key="6">
    <source>
        <dbReference type="ARBA" id="ARBA00022967"/>
    </source>
</evidence>
<dbReference type="SMART" id="SM00382">
    <property type="entry name" value="AAA"/>
    <property type="match status" value="1"/>
</dbReference>
<dbReference type="GO" id="GO:0055052">
    <property type="term" value="C:ATP-binding cassette (ABC) transporter complex, substrate-binding subunit-containing"/>
    <property type="evidence" value="ECO:0007669"/>
    <property type="project" value="TreeGrafter"/>
</dbReference>
<keyword evidence="3" id="KW-1003">Cell membrane</keyword>
<dbReference type="RefSeq" id="WP_070365472.1">
    <property type="nucleotide sequence ID" value="NZ_CP016070.1"/>
</dbReference>
<dbReference type="PROSITE" id="PS50893">
    <property type="entry name" value="ABC_TRANSPORTER_2"/>
    <property type="match status" value="1"/>
</dbReference>
<evidence type="ECO:0000256" key="7">
    <source>
        <dbReference type="ARBA" id="ARBA00023136"/>
    </source>
</evidence>
<keyword evidence="6" id="KW-1278">Translocase</keyword>
<dbReference type="PANTHER" id="PTHR43875">
    <property type="entry name" value="MALTODEXTRIN IMPORT ATP-BINDING PROTEIN MSMX"/>
    <property type="match status" value="1"/>
</dbReference>
<dbReference type="PANTHER" id="PTHR43875:SF15">
    <property type="entry name" value="TREHALOSE IMPORT ATP-BINDING PROTEIN SUGC"/>
    <property type="match status" value="1"/>
</dbReference>
<dbReference type="InterPro" id="IPR003439">
    <property type="entry name" value="ABC_transporter-like_ATP-bd"/>
</dbReference>
<keyword evidence="4" id="KW-0547">Nucleotide-binding</keyword>
<dbReference type="InterPro" id="IPR008995">
    <property type="entry name" value="Mo/tungstate-bd_C_term_dom"/>
</dbReference>
<dbReference type="InterPro" id="IPR005116">
    <property type="entry name" value="Transp-assoc_OB_typ1"/>
</dbReference>
<dbReference type="InterPro" id="IPR047641">
    <property type="entry name" value="ABC_transpr_MalK/UgpC-like"/>
</dbReference>
<feature type="domain" description="ABC transporter" evidence="8">
    <location>
        <begin position="1"/>
        <end position="223"/>
    </location>
</feature>
<organism evidence="9 10">
    <name type="scientific">Halodesulfurarchaeum formicicum</name>
    <dbReference type="NCBI Taxonomy" id="1873524"/>
    <lineage>
        <taxon>Archaea</taxon>
        <taxon>Methanobacteriati</taxon>
        <taxon>Methanobacteriota</taxon>
        <taxon>Stenosarchaea group</taxon>
        <taxon>Halobacteria</taxon>
        <taxon>Halobacteriales</taxon>
        <taxon>Halobacteriaceae</taxon>
        <taxon>Halodesulfurarchaeum</taxon>
    </lineage>
</organism>
<evidence type="ECO:0000256" key="1">
    <source>
        <dbReference type="ARBA" id="ARBA00004202"/>
    </source>
</evidence>
<evidence type="ECO:0000256" key="3">
    <source>
        <dbReference type="ARBA" id="ARBA00022475"/>
    </source>
</evidence>
<evidence type="ECO:0000256" key="4">
    <source>
        <dbReference type="ARBA" id="ARBA00022741"/>
    </source>
</evidence>
<dbReference type="PROSITE" id="PS00211">
    <property type="entry name" value="ABC_TRANSPORTER_1"/>
    <property type="match status" value="1"/>
</dbReference>